<keyword evidence="2" id="KW-1185">Reference proteome</keyword>
<dbReference type="KEGG" id="moo:BWL13_00926"/>
<gene>
    <name evidence="1" type="ORF">BW34_02784</name>
</gene>
<reference evidence="1 2" key="1">
    <citation type="submission" date="2014-03" db="EMBL/GenBank/DDBJ databases">
        <title>Draft Genome Sequences of 13 Willow Endophytes.</title>
        <authorList>
            <person name="Gan H.Y."/>
            <person name="Gan H.M."/>
            <person name="Savka M.A."/>
            <person name="Hudson A.O."/>
        </authorList>
    </citation>
    <scope>NUCLEOTIDE SEQUENCE [LARGE SCALE GENOMIC DNA]</scope>
    <source>
        <strain evidence="1 2">RIT293</strain>
    </source>
</reference>
<dbReference type="PATRIC" id="fig|273677.3.peg.2755"/>
<dbReference type="EMBL" id="JFYO01000011">
    <property type="protein sequence ID" value="EZP25329.1"/>
    <property type="molecule type" value="Genomic_DNA"/>
</dbReference>
<dbReference type="AlphaFoldDB" id="A0A031FKE2"/>
<protein>
    <submittedName>
        <fullName evidence="1">Uncharacterized protein</fullName>
    </submittedName>
</protein>
<dbReference type="Proteomes" id="UP000024001">
    <property type="component" value="Unassembled WGS sequence"/>
</dbReference>
<organism evidence="1 2">
    <name type="scientific">Microbacterium oleivorans</name>
    <dbReference type="NCBI Taxonomy" id="273677"/>
    <lineage>
        <taxon>Bacteria</taxon>
        <taxon>Bacillati</taxon>
        <taxon>Actinomycetota</taxon>
        <taxon>Actinomycetes</taxon>
        <taxon>Micrococcales</taxon>
        <taxon>Microbacteriaceae</taxon>
        <taxon>Microbacterium</taxon>
    </lineage>
</organism>
<proteinExistence type="predicted"/>
<name>A0A031FKE2_9MICO</name>
<evidence type="ECO:0000313" key="1">
    <source>
        <dbReference type="EMBL" id="EZP25329.1"/>
    </source>
</evidence>
<sequence length="110" mass="11994">MLVGCALHDRRCSRSDRALIRQGLPARFRWLVDIARPDAESGIESLLRLRLLRLGIALVGQVLILGVGRVDFLLADWIIPPDQVVMTTRGSVVVEAAVDFDGAGVMFLAG</sequence>
<evidence type="ECO:0000313" key="2">
    <source>
        <dbReference type="Proteomes" id="UP000024001"/>
    </source>
</evidence>
<comment type="caution">
    <text evidence="1">The sequence shown here is derived from an EMBL/GenBank/DDBJ whole genome shotgun (WGS) entry which is preliminary data.</text>
</comment>
<accession>A0A031FKE2</accession>